<dbReference type="GO" id="GO:0004373">
    <property type="term" value="F:alpha-1,4-glucan glucosyltransferase (UDP-glucose donor) activity"/>
    <property type="evidence" value="ECO:0007669"/>
    <property type="project" value="InterPro"/>
</dbReference>
<dbReference type="FunFam" id="3.40.50.2000:FF:000260">
    <property type="entry name" value="Starch synthase, chloroplastic/amyloplastic"/>
    <property type="match status" value="1"/>
</dbReference>
<dbReference type="OrthoDB" id="2018403at2759"/>
<organism evidence="13 14">
    <name type="scientific">Zostera marina</name>
    <name type="common">Eelgrass</name>
    <dbReference type="NCBI Taxonomy" id="29655"/>
    <lineage>
        <taxon>Eukaryota</taxon>
        <taxon>Viridiplantae</taxon>
        <taxon>Streptophyta</taxon>
        <taxon>Embryophyta</taxon>
        <taxon>Tracheophyta</taxon>
        <taxon>Spermatophyta</taxon>
        <taxon>Magnoliopsida</taxon>
        <taxon>Liliopsida</taxon>
        <taxon>Zosteraceae</taxon>
        <taxon>Zostera</taxon>
    </lineage>
</organism>
<evidence type="ECO:0000256" key="8">
    <source>
        <dbReference type="ARBA" id="ARBA00023234"/>
    </source>
</evidence>
<keyword evidence="7" id="KW-0809">Transit peptide</keyword>
<dbReference type="STRING" id="29655.A0A0K9Q0C0"/>
<evidence type="ECO:0000256" key="10">
    <source>
        <dbReference type="SAM" id="Coils"/>
    </source>
</evidence>
<comment type="pathway">
    <text evidence="2 9">Glycan biosynthesis; starch biosynthesis.</text>
</comment>
<feature type="coiled-coil region" evidence="10">
    <location>
        <begin position="237"/>
        <end position="302"/>
    </location>
</feature>
<accession>A0A0K9Q0C0</accession>
<feature type="coiled-coil region" evidence="10">
    <location>
        <begin position="98"/>
        <end position="188"/>
    </location>
</feature>
<evidence type="ECO:0000256" key="3">
    <source>
        <dbReference type="ARBA" id="ARBA00010281"/>
    </source>
</evidence>
<keyword evidence="4 9" id="KW-0328">Glycosyltransferase</keyword>
<dbReference type="GO" id="GO:0009011">
    <property type="term" value="F:alpha-1,4-glucan glucosyltransferase (ADP-glucose donor) activity"/>
    <property type="evidence" value="ECO:0007669"/>
    <property type="project" value="UniProtKB-EC"/>
</dbReference>
<name>A0A0K9Q0C0_ZOSMR</name>
<keyword evidence="8 9" id="KW-0934">Plastid</keyword>
<feature type="domain" description="Glycosyl transferase family 1" evidence="11">
    <location>
        <begin position="704"/>
        <end position="828"/>
    </location>
</feature>
<evidence type="ECO:0000256" key="9">
    <source>
        <dbReference type="RuleBase" id="RU361232"/>
    </source>
</evidence>
<dbReference type="Pfam" id="PF00534">
    <property type="entry name" value="Glycos_transf_1"/>
    <property type="match status" value="1"/>
</dbReference>
<keyword evidence="9" id="KW-0150">Chloroplast</keyword>
<dbReference type="EMBL" id="LFYR01000244">
    <property type="protein sequence ID" value="KMZ74748.1"/>
    <property type="molecule type" value="Genomic_DNA"/>
</dbReference>
<comment type="subcellular location">
    <subcellularLocation>
        <location evidence="9">Plastid</location>
        <location evidence="9">Chloroplast</location>
    </subcellularLocation>
    <subcellularLocation>
        <location evidence="9">Plastid</location>
        <location evidence="9">Amyloplast</location>
    </subcellularLocation>
</comment>
<dbReference type="GO" id="GO:0009507">
    <property type="term" value="C:chloroplast"/>
    <property type="evidence" value="ECO:0007669"/>
    <property type="project" value="UniProtKB-SubCell"/>
</dbReference>
<gene>
    <name evidence="13" type="ORF">ZOSMA_122G00180</name>
</gene>
<dbReference type="UniPathway" id="UPA00152"/>
<dbReference type="Pfam" id="PF08323">
    <property type="entry name" value="Glyco_transf_5"/>
    <property type="match status" value="1"/>
</dbReference>
<keyword evidence="6 9" id="KW-0750">Starch biosynthesis</keyword>
<dbReference type="GO" id="GO:0019252">
    <property type="term" value="P:starch biosynthetic process"/>
    <property type="evidence" value="ECO:0007669"/>
    <property type="project" value="UniProtKB-UniRule"/>
</dbReference>
<dbReference type="OMA" id="ANDRINP"/>
<keyword evidence="8 9" id="KW-0035">Amyloplast</keyword>
<comment type="catalytic activity">
    <reaction evidence="1">
        <text>[(1-&gt;4)-alpha-D-glucosyl](n) + ADP-alpha-D-glucose = [(1-&gt;4)-alpha-D-glucosyl](n+1) + ADP + H(+)</text>
        <dbReference type="Rhea" id="RHEA:18189"/>
        <dbReference type="Rhea" id="RHEA-COMP:9584"/>
        <dbReference type="Rhea" id="RHEA-COMP:9587"/>
        <dbReference type="ChEBI" id="CHEBI:15378"/>
        <dbReference type="ChEBI" id="CHEBI:15444"/>
        <dbReference type="ChEBI" id="CHEBI:57498"/>
        <dbReference type="ChEBI" id="CHEBI:456216"/>
        <dbReference type="EC" id="2.4.1.21"/>
    </reaction>
</comment>
<dbReference type="EC" id="2.4.1.-" evidence="9"/>
<evidence type="ECO:0000256" key="5">
    <source>
        <dbReference type="ARBA" id="ARBA00022679"/>
    </source>
</evidence>
<dbReference type="AlphaFoldDB" id="A0A0K9Q0C0"/>
<proteinExistence type="inferred from homology"/>
<evidence type="ECO:0000256" key="1">
    <source>
        <dbReference type="ARBA" id="ARBA00001478"/>
    </source>
</evidence>
<evidence type="ECO:0000259" key="12">
    <source>
        <dbReference type="Pfam" id="PF08323"/>
    </source>
</evidence>
<evidence type="ECO:0000256" key="6">
    <source>
        <dbReference type="ARBA" id="ARBA00022922"/>
    </source>
</evidence>
<comment type="caution">
    <text evidence="13">The sequence shown here is derived from an EMBL/GenBank/DDBJ whole genome shotgun (WGS) entry which is preliminary data.</text>
</comment>
<evidence type="ECO:0000313" key="14">
    <source>
        <dbReference type="Proteomes" id="UP000036987"/>
    </source>
</evidence>
<dbReference type="HAMAP" id="MF_00484">
    <property type="entry name" value="Glycogen_synth"/>
    <property type="match status" value="1"/>
</dbReference>
<dbReference type="GO" id="GO:0009501">
    <property type="term" value="C:amyloplast"/>
    <property type="evidence" value="ECO:0007669"/>
    <property type="project" value="UniProtKB-SubCell"/>
</dbReference>
<dbReference type="PANTHER" id="PTHR46083">
    <property type="match status" value="1"/>
</dbReference>
<protein>
    <recommendedName>
        <fullName evidence="9">Starch synthase, chloroplastic/amyloplastic</fullName>
        <ecNumber evidence="9">2.4.1.-</ecNumber>
    </recommendedName>
</protein>
<keyword evidence="14" id="KW-1185">Reference proteome</keyword>
<dbReference type="InterPro" id="IPR013534">
    <property type="entry name" value="Starch_synth_cat_dom"/>
</dbReference>
<evidence type="ECO:0000313" key="13">
    <source>
        <dbReference type="EMBL" id="KMZ74748.1"/>
    </source>
</evidence>
<dbReference type="Proteomes" id="UP000036987">
    <property type="component" value="Unassembled WGS sequence"/>
</dbReference>
<evidence type="ECO:0000259" key="11">
    <source>
        <dbReference type="Pfam" id="PF00534"/>
    </source>
</evidence>
<keyword evidence="10" id="KW-0175">Coiled coil</keyword>
<dbReference type="Gene3D" id="3.40.50.2000">
    <property type="entry name" value="Glycogen Phosphorylase B"/>
    <property type="match status" value="2"/>
</dbReference>
<evidence type="ECO:0000256" key="7">
    <source>
        <dbReference type="ARBA" id="ARBA00022946"/>
    </source>
</evidence>
<dbReference type="SUPFAM" id="SSF53756">
    <property type="entry name" value="UDP-Glycosyltransferase/glycogen phosphorylase"/>
    <property type="match status" value="1"/>
</dbReference>
<feature type="domain" description="Starch synthase catalytic" evidence="12">
    <location>
        <begin position="412"/>
        <end position="652"/>
    </location>
</feature>
<dbReference type="InterPro" id="IPR011835">
    <property type="entry name" value="GS/SS"/>
</dbReference>
<dbReference type="CDD" id="cd03791">
    <property type="entry name" value="GT5_Glycogen_synthase_DULL1-like"/>
    <property type="match status" value="1"/>
</dbReference>
<dbReference type="NCBIfam" id="TIGR02095">
    <property type="entry name" value="glgA"/>
    <property type="match status" value="1"/>
</dbReference>
<evidence type="ECO:0000256" key="4">
    <source>
        <dbReference type="ARBA" id="ARBA00022676"/>
    </source>
</evidence>
<reference evidence="14" key="1">
    <citation type="journal article" date="2016" name="Nature">
        <title>The genome of the seagrass Zostera marina reveals angiosperm adaptation to the sea.</title>
        <authorList>
            <person name="Olsen J.L."/>
            <person name="Rouze P."/>
            <person name="Verhelst B."/>
            <person name="Lin Y.-C."/>
            <person name="Bayer T."/>
            <person name="Collen J."/>
            <person name="Dattolo E."/>
            <person name="De Paoli E."/>
            <person name="Dittami S."/>
            <person name="Maumus F."/>
            <person name="Michel G."/>
            <person name="Kersting A."/>
            <person name="Lauritano C."/>
            <person name="Lohaus R."/>
            <person name="Toepel M."/>
            <person name="Tonon T."/>
            <person name="Vanneste K."/>
            <person name="Amirebrahimi M."/>
            <person name="Brakel J."/>
            <person name="Bostroem C."/>
            <person name="Chovatia M."/>
            <person name="Grimwood J."/>
            <person name="Jenkins J.W."/>
            <person name="Jueterbock A."/>
            <person name="Mraz A."/>
            <person name="Stam W.T."/>
            <person name="Tice H."/>
            <person name="Bornberg-Bauer E."/>
            <person name="Green P.J."/>
            <person name="Pearson G.A."/>
            <person name="Procaccini G."/>
            <person name="Duarte C.M."/>
            <person name="Schmutz J."/>
            <person name="Reusch T.B.H."/>
            <person name="Van de Peer Y."/>
        </authorList>
    </citation>
    <scope>NUCLEOTIDE SEQUENCE [LARGE SCALE GENOMIC DNA]</scope>
    <source>
        <strain evidence="14">cv. Finnish</strain>
    </source>
</reference>
<comment type="similarity">
    <text evidence="3 9">Belongs to the glycosyltransferase 1 family. Bacterial/plant glycogen synthase subfamily.</text>
</comment>
<sequence>MSLFNYQLRRLQLKNDSQEKPLLKPKIQHNDEEDTIDQNAIPDCIFYSHNQTIANEDSNGINNVSETNEVKNVNDKNQSSRIELDDLFHTINNPEKIHDNALKELKMILVEKEMLQQKVNALEMKLVEDDAQTNVVHKNEIHTIETDDHENHRIRNENMVLKSDIKMLKDKLRNVQAIDERVFSLENERSKLLASVKELEFMLSVAQKDVSKLSILKTECEDLHYKIECLHALLDTATKHADQADRILKRNDELERKVEKLEALLKASNPDRFISDENKECKEILLQRVKILENQIQMSDEKINANVPIYQGSVKELQDIVSKHKEESMGKLSNGSLDDMPQELWNHVLSMVDSWLLEKKISSNDAILLREMAWKRDDRIKDAYFICNGEIQQKVIDTFLKIISSQSSSGLNIVHIAAEMAPVVKVGGLGDVVTGLCKALQRRGHLVEVILPKYDCMQIGEIDNLQILDVVIESYFDGHLFKNKIWFGTIEGLPVYFIEPLHPAQFFLRGNVYGVHDDFKRFSYFSRAALEFICQFGKKPDIIHCHDWQTAFIPPLYWELYAVVGFNFAKICFTCHNFEYQGTAHASELASCGLGIRRLHRADRMMDNLNHDRINLVKGAIVFSNIVTTVSPTYADEVRTAQGGHGLHDTLNLHSLKFTGIVNGIDTETWNPFTDPFLRFHYNADDLHGKDDNKDAIRKYINLSTKNPSQPLVACITRLVPQKGVHLIRHAIYRTLELGGQFILLGSSPIIHIQREFEDIANQFQNHPNIRLVLKYDNALSHFIYAASDMFVMPSIFEPCGLTQMIAMRYGSVPIVRNTGGLNDSVFDVDDDAIPAQLKNGFTFSKADELGLNNALERAFHLYTSNKDGWLQLVKKNMRTDFSWNSSSVQYEKLYLQTVARTTNSEFR</sequence>
<dbReference type="PANTHER" id="PTHR46083:SF2">
    <property type="entry name" value="STARCH SYNTHASE 4, CHLOROPLASTIC_AMYLOPLASTIC-RELATED"/>
    <property type="match status" value="1"/>
</dbReference>
<dbReference type="NCBIfam" id="NF001905">
    <property type="entry name" value="PRK00654.2-4"/>
    <property type="match status" value="1"/>
</dbReference>
<evidence type="ECO:0000256" key="2">
    <source>
        <dbReference type="ARBA" id="ARBA00004727"/>
    </source>
</evidence>
<dbReference type="InterPro" id="IPR001296">
    <property type="entry name" value="Glyco_trans_1"/>
</dbReference>
<keyword evidence="5" id="KW-0808">Transferase</keyword>